<organism evidence="2 3">
    <name type="scientific">Iris pallida</name>
    <name type="common">Sweet iris</name>
    <dbReference type="NCBI Taxonomy" id="29817"/>
    <lineage>
        <taxon>Eukaryota</taxon>
        <taxon>Viridiplantae</taxon>
        <taxon>Streptophyta</taxon>
        <taxon>Embryophyta</taxon>
        <taxon>Tracheophyta</taxon>
        <taxon>Spermatophyta</taxon>
        <taxon>Magnoliopsida</taxon>
        <taxon>Liliopsida</taxon>
        <taxon>Asparagales</taxon>
        <taxon>Iridaceae</taxon>
        <taxon>Iridoideae</taxon>
        <taxon>Irideae</taxon>
        <taxon>Iris</taxon>
    </lineage>
</organism>
<proteinExistence type="predicted"/>
<evidence type="ECO:0000256" key="1">
    <source>
        <dbReference type="SAM" id="MobiDB-lite"/>
    </source>
</evidence>
<keyword evidence="3" id="KW-1185">Reference proteome</keyword>
<name>A0AAX6GUG4_IRIPA</name>
<feature type="compositionally biased region" description="Pro residues" evidence="1">
    <location>
        <begin position="139"/>
        <end position="152"/>
    </location>
</feature>
<protein>
    <submittedName>
        <fullName evidence="2">Formin-like protein 20</fullName>
    </submittedName>
</protein>
<feature type="region of interest" description="Disordered" evidence="1">
    <location>
        <begin position="111"/>
        <end position="165"/>
    </location>
</feature>
<dbReference type="EMBL" id="JANAVB010016198">
    <property type="protein sequence ID" value="KAJ6831955.1"/>
    <property type="molecule type" value="Genomic_DNA"/>
</dbReference>
<dbReference type="AlphaFoldDB" id="A0AAX6GUG4"/>
<accession>A0AAX6GUG4</accession>
<reference evidence="2" key="2">
    <citation type="submission" date="2023-04" db="EMBL/GenBank/DDBJ databases">
        <authorList>
            <person name="Bruccoleri R.E."/>
            <person name="Oakeley E.J."/>
            <person name="Faust A.-M."/>
            <person name="Dessus-Babus S."/>
            <person name="Altorfer M."/>
            <person name="Burckhardt D."/>
            <person name="Oertli M."/>
            <person name="Naumann U."/>
            <person name="Petersen F."/>
            <person name="Wong J."/>
        </authorList>
    </citation>
    <scope>NUCLEOTIDE SEQUENCE</scope>
    <source>
        <strain evidence="2">GSM-AAB239-AS_SAM_17_03QT</strain>
        <tissue evidence="2">Leaf</tissue>
    </source>
</reference>
<comment type="caution">
    <text evidence="2">The sequence shown here is derived from an EMBL/GenBank/DDBJ whole genome shotgun (WGS) entry which is preliminary data.</text>
</comment>
<sequence>MSDTTRSINPPRSIKLHFLVSPGPTLRTRTHHHSKTSFPNPSSRVLLCPRHRTRPLILHPNPNPNSTSRVRSVTAVSNRRSSPPRCWIAVQPCLVVLASKTPLTDLPSSFHRFKIRPPPSRPHTTSLSISPCLLRPGVAKPPLPYPSTPPPHSSSTLLDHAPPRR</sequence>
<dbReference type="Proteomes" id="UP001140949">
    <property type="component" value="Unassembled WGS sequence"/>
</dbReference>
<gene>
    <name evidence="2" type="ORF">M6B38_346015</name>
</gene>
<reference evidence="2" key="1">
    <citation type="journal article" date="2023" name="GigaByte">
        <title>Genome assembly of the bearded iris, Iris pallida Lam.</title>
        <authorList>
            <person name="Bruccoleri R.E."/>
            <person name="Oakeley E.J."/>
            <person name="Faust A.M.E."/>
            <person name="Altorfer M."/>
            <person name="Dessus-Babus S."/>
            <person name="Burckhardt D."/>
            <person name="Oertli M."/>
            <person name="Naumann U."/>
            <person name="Petersen F."/>
            <person name="Wong J."/>
        </authorList>
    </citation>
    <scope>NUCLEOTIDE SEQUENCE</scope>
    <source>
        <strain evidence="2">GSM-AAB239-AS_SAM_17_03QT</strain>
    </source>
</reference>
<evidence type="ECO:0000313" key="2">
    <source>
        <dbReference type="EMBL" id="KAJ6831955.1"/>
    </source>
</evidence>
<evidence type="ECO:0000313" key="3">
    <source>
        <dbReference type="Proteomes" id="UP001140949"/>
    </source>
</evidence>